<dbReference type="RefSeq" id="WP_101808974.1">
    <property type="nucleotide sequence ID" value="NZ_NFEZ01000004.1"/>
</dbReference>
<accession>A0A2N5N527</accession>
<name>A0A2N5N527_9BACL</name>
<protein>
    <submittedName>
        <fullName evidence="1">Conserved protein YqhG</fullName>
    </submittedName>
</protein>
<dbReference type="InterPro" id="IPR024562">
    <property type="entry name" value="YqhG"/>
</dbReference>
<reference evidence="1 2" key="1">
    <citation type="submission" date="2017-05" db="EMBL/GenBank/DDBJ databases">
        <title>Functional genome analysis of Paenibacillus pasadenensis strain R16: insights on endophytic life style and antifungal activity.</title>
        <authorList>
            <person name="Passera A."/>
            <person name="Marcolungo L."/>
            <person name="Casati P."/>
            <person name="Brasca M."/>
            <person name="Quaglino F."/>
            <person name="Delledonne M."/>
        </authorList>
    </citation>
    <scope>NUCLEOTIDE SEQUENCE [LARGE SCALE GENOMIC DNA]</scope>
    <source>
        <strain evidence="1 2">R16</strain>
    </source>
</reference>
<evidence type="ECO:0000313" key="1">
    <source>
        <dbReference type="EMBL" id="PLT45451.1"/>
    </source>
</evidence>
<proteinExistence type="predicted"/>
<sequence length="315" mass="35779">MNDKQVQRFVARYAEATGSRIVEKSPMHLTVKLSPAADRELTNRPYYWSYVDRAGIEPETMTYLFVTDSKRYDEQQLRQAKAEAEAAAEPGSLDQAAQSALARSIGFVHGSIQGRTPREDLYFGSRKLDQLFAAARSGGSYVCLFQEPERRSLHPFESVAYTAWLGVNLRVEFACDMKREEIHSYGISLATGNIQENFHERLSGLKLTPKLPANVHAARNGLTHARAMSLIEGHLERKLRAADFSWAEGASRRLQEELDILAHYYDRLLESAEEEQRDAIAAQFETRRQEIRWQYEPRVTVSAINGGLFHLEGIE</sequence>
<keyword evidence="2" id="KW-1185">Reference proteome</keyword>
<dbReference type="Pfam" id="PF11079">
    <property type="entry name" value="YqhG"/>
    <property type="match status" value="2"/>
</dbReference>
<gene>
    <name evidence="1" type="ORF">B8V81_3882</name>
</gene>
<organism evidence="1 2">
    <name type="scientific">Paenibacillus pasadenensis</name>
    <dbReference type="NCBI Taxonomy" id="217090"/>
    <lineage>
        <taxon>Bacteria</taxon>
        <taxon>Bacillati</taxon>
        <taxon>Bacillota</taxon>
        <taxon>Bacilli</taxon>
        <taxon>Bacillales</taxon>
        <taxon>Paenibacillaceae</taxon>
        <taxon>Paenibacillus</taxon>
    </lineage>
</organism>
<comment type="caution">
    <text evidence="1">The sequence shown here is derived from an EMBL/GenBank/DDBJ whole genome shotgun (WGS) entry which is preliminary data.</text>
</comment>
<dbReference type="AlphaFoldDB" id="A0A2N5N527"/>
<dbReference type="Proteomes" id="UP000234789">
    <property type="component" value="Unassembled WGS sequence"/>
</dbReference>
<evidence type="ECO:0000313" key="2">
    <source>
        <dbReference type="Proteomes" id="UP000234789"/>
    </source>
</evidence>
<dbReference type="EMBL" id="NFEZ01000004">
    <property type="protein sequence ID" value="PLT45451.1"/>
    <property type="molecule type" value="Genomic_DNA"/>
</dbReference>